<evidence type="ECO:0000313" key="3">
    <source>
        <dbReference type="Proteomes" id="UP000471298"/>
    </source>
</evidence>
<evidence type="ECO:0008006" key="4">
    <source>
        <dbReference type="Google" id="ProtNLM"/>
    </source>
</evidence>
<protein>
    <recommendedName>
        <fullName evidence="4">Lipoprotein</fullName>
    </recommendedName>
</protein>
<evidence type="ECO:0000313" key="2">
    <source>
        <dbReference type="EMBL" id="MPV85922.1"/>
    </source>
</evidence>
<dbReference type="AlphaFoldDB" id="A0A6N7EU17"/>
<dbReference type="EMBL" id="WHNW01000003">
    <property type="protein sequence ID" value="MPV85922.1"/>
    <property type="molecule type" value="Genomic_DNA"/>
</dbReference>
<feature type="signal peptide" evidence="1">
    <location>
        <begin position="1"/>
        <end position="26"/>
    </location>
</feature>
<dbReference type="InParanoid" id="A0A6N7EU17"/>
<proteinExistence type="predicted"/>
<evidence type="ECO:0000256" key="1">
    <source>
        <dbReference type="SAM" id="SignalP"/>
    </source>
</evidence>
<dbReference type="Proteomes" id="UP000471298">
    <property type="component" value="Unassembled WGS sequence"/>
</dbReference>
<dbReference type="RefSeq" id="WP_152809645.1">
    <property type="nucleotide sequence ID" value="NZ_WHNW01000003.1"/>
</dbReference>
<organism evidence="2 3">
    <name type="scientific">Ostreibacterium oceani</name>
    <dbReference type="NCBI Taxonomy" id="2654998"/>
    <lineage>
        <taxon>Bacteria</taxon>
        <taxon>Pseudomonadati</taxon>
        <taxon>Pseudomonadota</taxon>
        <taxon>Gammaproteobacteria</taxon>
        <taxon>Cardiobacteriales</taxon>
        <taxon>Ostreibacteriaceae</taxon>
        <taxon>Ostreibacterium</taxon>
    </lineage>
</organism>
<reference evidence="2 3" key="1">
    <citation type="submission" date="2019-10" db="EMBL/GenBank/DDBJ databases">
        <title>Cardiobacteriales fam. a chemoheterotrophic member of the order Cardiobacteriales, and proposal of Cardiobacteriales fam. nov.</title>
        <authorList>
            <person name="Wang C."/>
        </authorList>
    </citation>
    <scope>NUCLEOTIDE SEQUENCE [LARGE SCALE GENOMIC DNA]</scope>
    <source>
        <strain evidence="2 3">ML27</strain>
    </source>
</reference>
<comment type="caution">
    <text evidence="2">The sequence shown here is derived from an EMBL/GenBank/DDBJ whole genome shotgun (WGS) entry which is preliminary data.</text>
</comment>
<keyword evidence="1" id="KW-0732">Signal</keyword>
<dbReference type="PROSITE" id="PS51257">
    <property type="entry name" value="PROKAR_LIPOPROTEIN"/>
    <property type="match status" value="1"/>
</dbReference>
<name>A0A6N7EU17_9GAMM</name>
<accession>A0A6N7EU17</accession>
<sequence length="95" mass="9445">MGLKTKGTGIALAVSASMLIAGCASNQQQADASSHGSADGMVQCHGVNSCKGTSSCKAEGSSCAGKNACKGKGWLPMSQSECESHGGRMGGFNMN</sequence>
<keyword evidence="3" id="KW-1185">Reference proteome</keyword>
<gene>
    <name evidence="2" type="ORF">GCU85_04115</name>
</gene>
<feature type="chain" id="PRO_5027068624" description="Lipoprotein" evidence="1">
    <location>
        <begin position="27"/>
        <end position="95"/>
    </location>
</feature>